<dbReference type="SUPFAM" id="SSF52402">
    <property type="entry name" value="Adenine nucleotide alpha hydrolases-like"/>
    <property type="match status" value="2"/>
</dbReference>
<dbReference type="Proteomes" id="UP001549047">
    <property type="component" value="Unassembled WGS sequence"/>
</dbReference>
<proteinExistence type="inferred from homology"/>
<keyword evidence="3" id="KW-1185">Reference proteome</keyword>
<dbReference type="EMBL" id="JBEPMB010000001">
    <property type="protein sequence ID" value="MET3612493.1"/>
    <property type="molecule type" value="Genomic_DNA"/>
</dbReference>
<dbReference type="CDD" id="cd00293">
    <property type="entry name" value="USP-like"/>
    <property type="match status" value="1"/>
</dbReference>
<comment type="caution">
    <text evidence="2">The sequence shown here is derived from an EMBL/GenBank/DDBJ whole genome shotgun (WGS) entry which is preliminary data.</text>
</comment>
<accession>A0ABV2IVH7</accession>
<sequence length="280" mass="30156">MSIKTILAVLNSPEAADSVIETGVALANKHDAHLIAVYAEAPEQVFIYAPMEIPDPAAIMALQEAAEQRATTIQAKFLAITEREGVSHEWRKFRGAGGYSSAGVVDSARSTDLVLCAQFDEKTSSAQRADIEVLIFECGRPVIMVPYIQTTPKPIERVLIAWNGSREAARAVFDAMPFLLGAKEVEIFSVDARNDMNQSADFAGSELGVTLARHGIKVNANNVESGGKPVGAVIENRASDFSADLLVMGAYTHSRIRERIFGGATKTLLGSMTTLTLMSR</sequence>
<gene>
    <name evidence="2" type="ORF">ABID16_000798</name>
</gene>
<evidence type="ECO:0000313" key="3">
    <source>
        <dbReference type="Proteomes" id="UP001549047"/>
    </source>
</evidence>
<name>A0ABV2IVH7_9HYPH</name>
<reference evidence="2 3" key="1">
    <citation type="submission" date="2024-06" db="EMBL/GenBank/DDBJ databases">
        <title>Genomic Encyclopedia of Type Strains, Phase IV (KMG-IV): sequencing the most valuable type-strain genomes for metagenomic binning, comparative biology and taxonomic classification.</title>
        <authorList>
            <person name="Goeker M."/>
        </authorList>
    </citation>
    <scope>NUCLEOTIDE SEQUENCE [LARGE SCALE GENOMIC DNA]</scope>
    <source>
        <strain evidence="2 3">DSM 29780</strain>
    </source>
</reference>
<dbReference type="Gene3D" id="3.40.50.12370">
    <property type="match status" value="1"/>
</dbReference>
<organism evidence="2 3">
    <name type="scientific">Rhizobium aquaticum</name>
    <dbReference type="NCBI Taxonomy" id="1549636"/>
    <lineage>
        <taxon>Bacteria</taxon>
        <taxon>Pseudomonadati</taxon>
        <taxon>Pseudomonadota</taxon>
        <taxon>Alphaproteobacteria</taxon>
        <taxon>Hyphomicrobiales</taxon>
        <taxon>Rhizobiaceae</taxon>
        <taxon>Rhizobium/Agrobacterium group</taxon>
        <taxon>Rhizobium</taxon>
    </lineage>
</organism>
<protein>
    <submittedName>
        <fullName evidence="2">Nucleotide-binding universal stress UspA family protein</fullName>
    </submittedName>
</protein>
<evidence type="ECO:0000313" key="2">
    <source>
        <dbReference type="EMBL" id="MET3612493.1"/>
    </source>
</evidence>
<dbReference type="PANTHER" id="PTHR46268">
    <property type="entry name" value="STRESS RESPONSE PROTEIN NHAX"/>
    <property type="match status" value="1"/>
</dbReference>
<dbReference type="PANTHER" id="PTHR46268:SF15">
    <property type="entry name" value="UNIVERSAL STRESS PROTEIN HP_0031"/>
    <property type="match status" value="1"/>
</dbReference>
<dbReference type="RefSeq" id="WP_354555056.1">
    <property type="nucleotide sequence ID" value="NZ_JBEPMB010000001.1"/>
</dbReference>
<evidence type="ECO:0000256" key="1">
    <source>
        <dbReference type="ARBA" id="ARBA00008791"/>
    </source>
</evidence>
<comment type="similarity">
    <text evidence="1">Belongs to the universal stress protein A family.</text>
</comment>